<dbReference type="InterPro" id="IPR008928">
    <property type="entry name" value="6-hairpin_glycosidase_sf"/>
</dbReference>
<feature type="binding site" evidence="4">
    <location>
        <position position="165"/>
    </location>
    <ligand>
        <name>substrate</name>
    </ligand>
</feature>
<reference evidence="5 6" key="1">
    <citation type="journal article" date="2015" name="Int. J. Syst. Evol. Microbiol.">
        <title>Mariniphaga sediminis sp. nov., isolated from coastal sediment.</title>
        <authorList>
            <person name="Wang F.Q."/>
            <person name="Shen Q.Y."/>
            <person name="Chen G.J."/>
            <person name="Du Z.J."/>
        </authorList>
    </citation>
    <scope>NUCLEOTIDE SEQUENCE [LARGE SCALE GENOMIC DNA]</scope>
    <source>
        <strain evidence="5 6">SY21</strain>
    </source>
</reference>
<evidence type="ECO:0000256" key="1">
    <source>
        <dbReference type="ARBA" id="ARBA00022801"/>
    </source>
</evidence>
<comment type="similarity">
    <text evidence="2">Belongs to the glycosyl hydrolase 88 family.</text>
</comment>
<feature type="binding site" evidence="4">
    <location>
        <position position="239"/>
    </location>
    <ligand>
        <name>substrate</name>
    </ligand>
</feature>
<keyword evidence="1 5" id="KW-0378">Hydrolase</keyword>
<evidence type="ECO:0000313" key="5">
    <source>
        <dbReference type="EMBL" id="RIH63585.1"/>
    </source>
</evidence>
<proteinExistence type="inferred from homology"/>
<organism evidence="5 6">
    <name type="scientific">Mariniphaga sediminis</name>
    <dbReference type="NCBI Taxonomy" id="1628158"/>
    <lineage>
        <taxon>Bacteria</taxon>
        <taxon>Pseudomonadati</taxon>
        <taxon>Bacteroidota</taxon>
        <taxon>Bacteroidia</taxon>
        <taxon>Marinilabiliales</taxon>
        <taxon>Prolixibacteraceae</taxon>
        <taxon>Mariniphaga</taxon>
    </lineage>
</organism>
<comment type="caution">
    <text evidence="5">The sequence shown here is derived from an EMBL/GenBank/DDBJ whole genome shotgun (WGS) entry which is preliminary data.</text>
</comment>
<dbReference type="InterPro" id="IPR012341">
    <property type="entry name" value="6hp_glycosidase-like_sf"/>
</dbReference>
<feature type="active site" description="Proton donor" evidence="3">
    <location>
        <position position="165"/>
    </location>
</feature>
<dbReference type="AlphaFoldDB" id="A0A399CUT4"/>
<evidence type="ECO:0000256" key="3">
    <source>
        <dbReference type="PIRSR" id="PIRSR610905-1"/>
    </source>
</evidence>
<evidence type="ECO:0000313" key="6">
    <source>
        <dbReference type="Proteomes" id="UP000266441"/>
    </source>
</evidence>
<accession>A0A399CUT4</accession>
<dbReference type="PANTHER" id="PTHR36845">
    <property type="entry name" value="HYDROLASE, PUTATIVE (AFU_ORTHOLOGUE AFUA_7G05090)-RELATED"/>
    <property type="match status" value="1"/>
</dbReference>
<feature type="active site" description="Nucleophile" evidence="3">
    <location>
        <position position="104"/>
    </location>
</feature>
<sequence length="393" mass="45716">MALAFYTPALHADEKQENIPSWVENSLDFAQVQAKKMLPEVLQSGKLPRSDERGLREIDDWTSGFYPGVLWYLYEYTGNDFWKGNAEKVTELLEEQQYNTHDHDVGFRIFCSYGNGWLLTDNKKYEKVIVQAAKSLATRYNDNTETIMSWNARPERDWKFPVIIDNMMNLELIYEAYKLTGDKRLKDIAIAHADKTIKYQYRENYSCPHVVDYDPETGAFRKMDWNNGFSDPQIAEWSRGQSWGLYGFTMMYRETNKSRYLEQAEKIAEFLLNHPNMPEDMVPYWDYASPKIPTMRDASAGAIMASALLELSMYSNEGEKYFNAAEKILKSLSSDEYRADPVCNGHYILRHATGNFLRGSEVDGTLIYADYYFVEGLLRYMKLLNGEPLFKQL</sequence>
<dbReference type="InterPro" id="IPR010905">
    <property type="entry name" value="Glyco_hydro_88"/>
</dbReference>
<protein>
    <submittedName>
        <fullName evidence="5">Glucuronyl hydrolase</fullName>
    </submittedName>
</protein>
<dbReference type="Gene3D" id="1.50.10.10">
    <property type="match status" value="1"/>
</dbReference>
<dbReference type="GO" id="GO:0052757">
    <property type="term" value="F:chondroitin hydrolase activity"/>
    <property type="evidence" value="ECO:0007669"/>
    <property type="project" value="TreeGrafter"/>
</dbReference>
<dbReference type="Pfam" id="PF07470">
    <property type="entry name" value="Glyco_hydro_88"/>
    <property type="match status" value="1"/>
</dbReference>
<keyword evidence="6" id="KW-1185">Reference proteome</keyword>
<dbReference type="OrthoDB" id="428577at2"/>
<dbReference type="Proteomes" id="UP000266441">
    <property type="component" value="Unassembled WGS sequence"/>
</dbReference>
<dbReference type="EMBL" id="QWET01000019">
    <property type="protein sequence ID" value="RIH63585.1"/>
    <property type="molecule type" value="Genomic_DNA"/>
</dbReference>
<dbReference type="SUPFAM" id="SSF48208">
    <property type="entry name" value="Six-hairpin glycosidases"/>
    <property type="match status" value="1"/>
</dbReference>
<gene>
    <name evidence="5" type="ORF">D1164_19005</name>
</gene>
<dbReference type="GO" id="GO:0000272">
    <property type="term" value="P:polysaccharide catabolic process"/>
    <property type="evidence" value="ECO:0007669"/>
    <property type="project" value="TreeGrafter"/>
</dbReference>
<feature type="binding site" evidence="4">
    <location>
        <position position="243"/>
    </location>
    <ligand>
        <name>substrate</name>
    </ligand>
</feature>
<dbReference type="InterPro" id="IPR052369">
    <property type="entry name" value="UG_Glycosaminoglycan_Hydrolase"/>
</dbReference>
<name>A0A399CUT4_9BACT</name>
<evidence type="ECO:0000256" key="4">
    <source>
        <dbReference type="PIRSR" id="PIRSR610905-2"/>
    </source>
</evidence>
<dbReference type="PANTHER" id="PTHR36845:SF1">
    <property type="entry name" value="HYDROLASE, PUTATIVE (AFU_ORTHOLOGUE AFUA_7G05090)-RELATED"/>
    <property type="match status" value="1"/>
</dbReference>
<evidence type="ECO:0000256" key="2">
    <source>
        <dbReference type="ARBA" id="ARBA00038358"/>
    </source>
</evidence>
<feature type="binding site" evidence="4">
    <location>
        <position position="104"/>
    </location>
    <ligand>
        <name>substrate</name>
    </ligand>
</feature>